<sequence length="101" mass="11038">MEIARTEVDVFRLIWNAKGMAKVTTLVWQLLLDKTPTRYNLQRRVVNLPVQSRGCVLCDSGGNYGASLFALPLRGKSACGKEIEKLAVGLGHGAVLFMTSS</sequence>
<keyword evidence="3" id="KW-1185">Reference proteome</keyword>
<organism evidence="2 3">
    <name type="scientific">Trifolium medium</name>
    <dbReference type="NCBI Taxonomy" id="97028"/>
    <lineage>
        <taxon>Eukaryota</taxon>
        <taxon>Viridiplantae</taxon>
        <taxon>Streptophyta</taxon>
        <taxon>Embryophyta</taxon>
        <taxon>Tracheophyta</taxon>
        <taxon>Spermatophyta</taxon>
        <taxon>Magnoliopsida</taxon>
        <taxon>eudicotyledons</taxon>
        <taxon>Gunneridae</taxon>
        <taxon>Pentapetalae</taxon>
        <taxon>rosids</taxon>
        <taxon>fabids</taxon>
        <taxon>Fabales</taxon>
        <taxon>Fabaceae</taxon>
        <taxon>Papilionoideae</taxon>
        <taxon>50 kb inversion clade</taxon>
        <taxon>NPAAA clade</taxon>
        <taxon>Hologalegina</taxon>
        <taxon>IRL clade</taxon>
        <taxon>Trifolieae</taxon>
        <taxon>Trifolium</taxon>
    </lineage>
</organism>
<evidence type="ECO:0000313" key="2">
    <source>
        <dbReference type="EMBL" id="MCH79570.1"/>
    </source>
</evidence>
<dbReference type="Proteomes" id="UP000265520">
    <property type="component" value="Unassembled WGS sequence"/>
</dbReference>
<dbReference type="EMBL" id="LXQA010000199">
    <property type="protein sequence ID" value="MCH79570.1"/>
    <property type="molecule type" value="Genomic_DNA"/>
</dbReference>
<accession>A0A392LX92</accession>
<dbReference type="Pfam" id="PF13966">
    <property type="entry name" value="zf-RVT"/>
    <property type="match status" value="1"/>
</dbReference>
<dbReference type="InterPro" id="IPR026960">
    <property type="entry name" value="RVT-Znf"/>
</dbReference>
<dbReference type="AlphaFoldDB" id="A0A392LX92"/>
<proteinExistence type="predicted"/>
<evidence type="ECO:0000313" key="3">
    <source>
        <dbReference type="Proteomes" id="UP000265520"/>
    </source>
</evidence>
<evidence type="ECO:0000259" key="1">
    <source>
        <dbReference type="Pfam" id="PF13966"/>
    </source>
</evidence>
<gene>
    <name evidence="2" type="ORF">A2U01_0000321</name>
</gene>
<protein>
    <recommendedName>
        <fullName evidence="1">Reverse transcriptase zinc-binding domain-containing protein</fullName>
    </recommendedName>
</protein>
<feature type="domain" description="Reverse transcriptase zinc-binding" evidence="1">
    <location>
        <begin position="4"/>
        <end position="60"/>
    </location>
</feature>
<reference evidence="2 3" key="1">
    <citation type="journal article" date="2018" name="Front. Plant Sci.">
        <title>Red Clover (Trifolium pratense) and Zigzag Clover (T. medium) - A Picture of Genomic Similarities and Differences.</title>
        <authorList>
            <person name="Dluhosova J."/>
            <person name="Istvanek J."/>
            <person name="Nedelnik J."/>
            <person name="Repkova J."/>
        </authorList>
    </citation>
    <scope>NUCLEOTIDE SEQUENCE [LARGE SCALE GENOMIC DNA]</scope>
    <source>
        <strain evidence="3">cv. 10/8</strain>
        <tissue evidence="2">Leaf</tissue>
    </source>
</reference>
<name>A0A392LX92_9FABA</name>
<comment type="caution">
    <text evidence="2">The sequence shown here is derived from an EMBL/GenBank/DDBJ whole genome shotgun (WGS) entry which is preliminary data.</text>
</comment>